<name>A0A9Q8SLP0_9PEZI</name>
<protein>
    <submittedName>
        <fullName evidence="2">Uncharacterized protein</fullName>
    </submittedName>
</protein>
<dbReference type="Proteomes" id="UP000830671">
    <property type="component" value="Chromosome 2"/>
</dbReference>
<feature type="compositionally biased region" description="Basic and acidic residues" evidence="1">
    <location>
        <begin position="50"/>
        <end position="64"/>
    </location>
</feature>
<sequence>MTSLYEMGFDLLLRFNLHLAKNMYVLWLEGLVTADRDADSHAWSLSWSPPHDKQPQPPKPERPDQISLPVMIWEKAPMGNLQR</sequence>
<dbReference type="RefSeq" id="XP_049140373.1">
    <property type="nucleotide sequence ID" value="XM_049283230.1"/>
</dbReference>
<gene>
    <name evidence="2" type="ORF">CLUP02_04214</name>
</gene>
<keyword evidence="3" id="KW-1185">Reference proteome</keyword>
<dbReference type="EMBL" id="CP019474">
    <property type="protein sequence ID" value="UQC78737.1"/>
    <property type="molecule type" value="Genomic_DNA"/>
</dbReference>
<dbReference type="AlphaFoldDB" id="A0A9Q8SLP0"/>
<evidence type="ECO:0000256" key="1">
    <source>
        <dbReference type="SAM" id="MobiDB-lite"/>
    </source>
</evidence>
<reference evidence="2" key="1">
    <citation type="journal article" date="2021" name="Mol. Plant Microbe Interact.">
        <title>Complete Genome Sequence of the Plant-Pathogenic Fungus Colletotrichum lupini.</title>
        <authorList>
            <person name="Baroncelli R."/>
            <person name="Pensec F."/>
            <person name="Da Lio D."/>
            <person name="Boufleur T."/>
            <person name="Vicente I."/>
            <person name="Sarrocco S."/>
            <person name="Picot A."/>
            <person name="Baraldi E."/>
            <person name="Sukno S."/>
            <person name="Thon M."/>
            <person name="Le Floch G."/>
        </authorList>
    </citation>
    <scope>NUCLEOTIDE SEQUENCE</scope>
    <source>
        <strain evidence="2">IMI 504893</strain>
    </source>
</reference>
<dbReference type="GeneID" id="73338240"/>
<proteinExistence type="predicted"/>
<accession>A0A9Q8SLP0</accession>
<dbReference type="KEGG" id="clup:CLUP02_04214"/>
<evidence type="ECO:0000313" key="2">
    <source>
        <dbReference type="EMBL" id="UQC78737.1"/>
    </source>
</evidence>
<evidence type="ECO:0000313" key="3">
    <source>
        <dbReference type="Proteomes" id="UP000830671"/>
    </source>
</evidence>
<organism evidence="2 3">
    <name type="scientific">Colletotrichum lupini</name>
    <dbReference type="NCBI Taxonomy" id="145971"/>
    <lineage>
        <taxon>Eukaryota</taxon>
        <taxon>Fungi</taxon>
        <taxon>Dikarya</taxon>
        <taxon>Ascomycota</taxon>
        <taxon>Pezizomycotina</taxon>
        <taxon>Sordariomycetes</taxon>
        <taxon>Hypocreomycetidae</taxon>
        <taxon>Glomerellales</taxon>
        <taxon>Glomerellaceae</taxon>
        <taxon>Colletotrichum</taxon>
        <taxon>Colletotrichum acutatum species complex</taxon>
    </lineage>
</organism>
<feature type="region of interest" description="Disordered" evidence="1">
    <location>
        <begin position="43"/>
        <end position="67"/>
    </location>
</feature>